<dbReference type="eggNOG" id="arCOG00423">
    <property type="taxonomic scope" value="Archaea"/>
</dbReference>
<accession>B8D3J9</accession>
<dbReference type="Proteomes" id="UP000006903">
    <property type="component" value="Chromosome"/>
</dbReference>
<protein>
    <submittedName>
        <fullName evidence="1">Uncharacterized protein</fullName>
    </submittedName>
</protein>
<proteinExistence type="predicted"/>
<dbReference type="InterPro" id="IPR052968">
    <property type="entry name" value="Nucleotide_metab_enz"/>
</dbReference>
<dbReference type="Gene3D" id="3.10.310.30">
    <property type="match status" value="1"/>
</dbReference>
<dbReference type="KEGG" id="dka:DKAM_0354"/>
<dbReference type="STRING" id="490899.DKAM_0354"/>
<dbReference type="AlphaFoldDB" id="B8D3J9"/>
<gene>
    <name evidence="1" type="ordered locus">DKAM_0354</name>
</gene>
<dbReference type="HOGENOM" id="CLU_076809_0_0_2"/>
<dbReference type="RefSeq" id="WP_012608022.1">
    <property type="nucleotide sequence ID" value="NC_011766.1"/>
</dbReference>
<dbReference type="PANTHER" id="PTHR42146">
    <property type="entry name" value="3',5'-CYCLIC-NUCLEOTIDE PHOSPHODIESTERASE"/>
    <property type="match status" value="1"/>
</dbReference>
<organism evidence="1 2">
    <name type="scientific">Desulfurococcus amylolyticus (strain DSM 18924 / JCM 16383 / VKM B-2413 / 1221n)</name>
    <name type="common">Desulfurococcus kamchatkensis</name>
    <dbReference type="NCBI Taxonomy" id="490899"/>
    <lineage>
        <taxon>Archaea</taxon>
        <taxon>Thermoproteota</taxon>
        <taxon>Thermoprotei</taxon>
        <taxon>Desulfurococcales</taxon>
        <taxon>Desulfurococcaceae</taxon>
        <taxon>Desulfurococcus</taxon>
    </lineage>
</organism>
<dbReference type="GeneID" id="7171541"/>
<sequence length="314" mass="36244">MVEISGMRKAVVTHWDIDGLASNTIISRYTRPDKKVLSSVTSTFKYLMSLFEEGYSEIVVADLNPQLTDLNNYVNLFNAMRKRGCIVKWLDHHLWPEGVEKTFIEFSDVVLYINDPFTVTADISANFVNAARDRFVTMLIELAFDDDWFQGKYELTTIYRRILRFYKWETRYRVLESLLAGDIAPRWMLELYRLEVKNIYENLIREALGRAELVERKGVKILVFPDVDPRVHPGELISVAEKNGFTSHVYIVRYPRGVNLRSDYVDVSKIALKYGGGGHRKISGIPGRVDIETLINEIVRAIEVEAKVHGNYII</sequence>
<dbReference type="EMBL" id="CP001140">
    <property type="protein sequence ID" value="ACL10680.1"/>
    <property type="molecule type" value="Genomic_DNA"/>
</dbReference>
<name>B8D3J9_DESA1</name>
<dbReference type="PANTHER" id="PTHR42146:SF1">
    <property type="entry name" value="OLIGORIBONUCLEASE NRNB"/>
    <property type="match status" value="1"/>
</dbReference>
<reference evidence="1 2" key="1">
    <citation type="journal article" date="2009" name="J. Bacteriol.">
        <title>Complete genome sequence of the anaerobic, protein-degrading hyperthermophilic crenarchaeon Desulfurococcus kamchatkensis.</title>
        <authorList>
            <person name="Ravin N.V."/>
            <person name="Mardanov A.V."/>
            <person name="Beletsky A.V."/>
            <person name="Kublanov I.V."/>
            <person name="Kolganova T.V."/>
            <person name="Lebedinsky A.V."/>
            <person name="Chernyh N.A."/>
            <person name="Bonch-Osmolovskaya E.A."/>
            <person name="Skryabin K.G."/>
        </authorList>
    </citation>
    <scope>NUCLEOTIDE SEQUENCE [LARGE SCALE GENOMIC DNA]</scope>
    <source>
        <strain evidence="2">DSM 18924 / JCM 16383 / VKM B-2413 / 1221n</strain>
    </source>
</reference>
<dbReference type="SUPFAM" id="SSF64182">
    <property type="entry name" value="DHH phosphoesterases"/>
    <property type="match status" value="1"/>
</dbReference>
<evidence type="ECO:0000313" key="1">
    <source>
        <dbReference type="EMBL" id="ACL10680.1"/>
    </source>
</evidence>
<evidence type="ECO:0000313" key="2">
    <source>
        <dbReference type="Proteomes" id="UP000006903"/>
    </source>
</evidence>
<dbReference type="InterPro" id="IPR038763">
    <property type="entry name" value="DHH_sf"/>
</dbReference>